<accession>A0ABD3H335</accession>
<evidence type="ECO:0000256" key="1">
    <source>
        <dbReference type="SAM" id="MobiDB-lite"/>
    </source>
</evidence>
<organism evidence="2 3">
    <name type="scientific">Riccia sorocarpa</name>
    <dbReference type="NCBI Taxonomy" id="122646"/>
    <lineage>
        <taxon>Eukaryota</taxon>
        <taxon>Viridiplantae</taxon>
        <taxon>Streptophyta</taxon>
        <taxon>Embryophyta</taxon>
        <taxon>Marchantiophyta</taxon>
        <taxon>Marchantiopsida</taxon>
        <taxon>Marchantiidae</taxon>
        <taxon>Marchantiales</taxon>
        <taxon>Ricciaceae</taxon>
        <taxon>Riccia</taxon>
    </lineage>
</organism>
<feature type="compositionally biased region" description="Basic and acidic residues" evidence="1">
    <location>
        <begin position="210"/>
        <end position="220"/>
    </location>
</feature>
<feature type="region of interest" description="Disordered" evidence="1">
    <location>
        <begin position="114"/>
        <end position="297"/>
    </location>
</feature>
<proteinExistence type="predicted"/>
<name>A0ABD3H335_9MARC</name>
<feature type="compositionally biased region" description="Basic and acidic residues" evidence="1">
    <location>
        <begin position="285"/>
        <end position="297"/>
    </location>
</feature>
<feature type="compositionally biased region" description="Basic and acidic residues" evidence="1">
    <location>
        <begin position="141"/>
        <end position="159"/>
    </location>
</feature>
<sequence>MAMKKTRLYFDDLAARLKTKFSISRVWFVSLNVTDASLVIWKHAEPDPVKCGNLLWCISNTKTILEVLAMKDGGTFVRLTLEMKNMDRQTSKTALGGDLLSAKDSQREAASYLPHPELASTAAPRKAVAATNDTDSEEEREIARDIKASQRHEAARMAEAKSAQSGRSAKGKGKNVVQETQKKKPSVPSQAPREKLLGSSFAAAAAETGRNSRESKTDSLKRKRESLVTPPPPPKVPVTETSESSEEEENITSDKEKSEESDSGSDSPLPSQPINKKVSKLKTLKQMDKSHIDREKLDVRRRAVERCRVSCEGNGESDPESDSSLFSLSDVIFSSSSLDSEVSVTGTFGGGGGVTSDSRFRLRLSVFDSREFLPVSAAAAAKLEPRSFSLGACEGTEGFFFWVSWTTFLPLPLADLPDWADLASAILAASCL</sequence>
<protein>
    <submittedName>
        <fullName evidence="2">Uncharacterized protein</fullName>
    </submittedName>
</protein>
<reference evidence="2 3" key="1">
    <citation type="submission" date="2024-09" db="EMBL/GenBank/DDBJ databases">
        <title>Chromosome-scale assembly of Riccia sorocarpa.</title>
        <authorList>
            <person name="Paukszto L."/>
        </authorList>
    </citation>
    <scope>NUCLEOTIDE SEQUENCE [LARGE SCALE GENOMIC DNA]</scope>
    <source>
        <strain evidence="2">LP-2024</strain>
        <tissue evidence="2">Aerial parts of the thallus</tissue>
    </source>
</reference>
<gene>
    <name evidence="2" type="ORF">R1sor_002483</name>
</gene>
<dbReference type="EMBL" id="JBJQOH010000006">
    <property type="protein sequence ID" value="KAL3684461.1"/>
    <property type="molecule type" value="Genomic_DNA"/>
</dbReference>
<evidence type="ECO:0000313" key="3">
    <source>
        <dbReference type="Proteomes" id="UP001633002"/>
    </source>
</evidence>
<evidence type="ECO:0000313" key="2">
    <source>
        <dbReference type="EMBL" id="KAL3684461.1"/>
    </source>
</evidence>
<dbReference type="Proteomes" id="UP001633002">
    <property type="component" value="Unassembled WGS sequence"/>
</dbReference>
<comment type="caution">
    <text evidence="2">The sequence shown here is derived from an EMBL/GenBank/DDBJ whole genome shotgun (WGS) entry which is preliminary data.</text>
</comment>
<keyword evidence="3" id="KW-1185">Reference proteome</keyword>
<dbReference type="AlphaFoldDB" id="A0ABD3H335"/>